<dbReference type="AlphaFoldDB" id="A0A919X981"/>
<comment type="caution">
    <text evidence="1">The sequence shown here is derived from an EMBL/GenBank/DDBJ whole genome shotgun (WGS) entry which is preliminary data.</text>
</comment>
<dbReference type="RefSeq" id="WP_212920859.1">
    <property type="nucleotide sequence ID" value="NZ_BORP01000003.1"/>
</dbReference>
<evidence type="ECO:0000313" key="2">
    <source>
        <dbReference type="Proteomes" id="UP000676917"/>
    </source>
</evidence>
<sequence>MDHSKHHHHHAHNMELEIKTTVTYNNGKVVIKLEDDNGNPPELSTQHEKVMHFIIVSNDLKEYFHLHPTKEQQEIYTVNQLLKDGTYQAFVDITPKNKAYQIKPNILQVGTKDTSKANLDGKDNWTKEQNGKTITLVDVDATVGEEVPLVFHMHGEKPEPHLGALGHVVIVDENVETYIHVHPASANTTTFNAYFTKPGMYKIWAEFKFSDNKYVYPFVIEVKE</sequence>
<keyword evidence="2" id="KW-1185">Reference proteome</keyword>
<name>A0A919X981_9BACI</name>
<dbReference type="EMBL" id="BORP01000003">
    <property type="protein sequence ID" value="GIO27374.1"/>
    <property type="molecule type" value="Genomic_DNA"/>
</dbReference>
<evidence type="ECO:0000313" key="1">
    <source>
        <dbReference type="EMBL" id="GIO27374.1"/>
    </source>
</evidence>
<organism evidence="1 2">
    <name type="scientific">Ornithinibacillus bavariensis</name>
    <dbReference type="NCBI Taxonomy" id="545502"/>
    <lineage>
        <taxon>Bacteria</taxon>
        <taxon>Bacillati</taxon>
        <taxon>Bacillota</taxon>
        <taxon>Bacilli</taxon>
        <taxon>Bacillales</taxon>
        <taxon>Bacillaceae</taxon>
        <taxon>Ornithinibacillus</taxon>
    </lineage>
</organism>
<reference evidence="1" key="1">
    <citation type="submission" date="2021-03" db="EMBL/GenBank/DDBJ databases">
        <title>Antimicrobial resistance genes in bacteria isolated from Japanese honey, and their potential for conferring macrolide and lincosamide resistance in the American foulbrood pathogen Paenibacillus larvae.</title>
        <authorList>
            <person name="Okamoto M."/>
            <person name="Kumagai M."/>
            <person name="Kanamori H."/>
            <person name="Takamatsu D."/>
        </authorList>
    </citation>
    <scope>NUCLEOTIDE SEQUENCE</scope>
    <source>
        <strain evidence="1">J43TS3</strain>
    </source>
</reference>
<protein>
    <recommendedName>
        <fullName evidence="3">Secreted protein</fullName>
    </recommendedName>
</protein>
<dbReference type="Proteomes" id="UP000676917">
    <property type="component" value="Unassembled WGS sequence"/>
</dbReference>
<gene>
    <name evidence="1" type="ORF">J43TS3_19850</name>
</gene>
<proteinExistence type="predicted"/>
<accession>A0A919X981</accession>
<evidence type="ECO:0008006" key="3">
    <source>
        <dbReference type="Google" id="ProtNLM"/>
    </source>
</evidence>